<accession>A0A4R3ID39</accession>
<evidence type="ECO:0000256" key="4">
    <source>
        <dbReference type="ARBA" id="ARBA00022552"/>
    </source>
</evidence>
<comment type="function">
    <text evidence="2">Responsible for synthesis of pseudouridine from uracil at positions 955, 2504 and 2580 in 23S ribosomal RNA.</text>
</comment>
<evidence type="ECO:0000256" key="6">
    <source>
        <dbReference type="ARBA" id="ARBA00023235"/>
    </source>
</evidence>
<dbReference type="Gene3D" id="3.10.290.10">
    <property type="entry name" value="RNA-binding S4 domain"/>
    <property type="match status" value="1"/>
</dbReference>
<evidence type="ECO:0000256" key="3">
    <source>
        <dbReference type="ARBA" id="ARBA00010876"/>
    </source>
</evidence>
<dbReference type="RefSeq" id="WP_132700479.1">
    <property type="nucleotide sequence ID" value="NZ_SLZR01000003.1"/>
</dbReference>
<dbReference type="CDD" id="cd00165">
    <property type="entry name" value="S4"/>
    <property type="match status" value="1"/>
</dbReference>
<protein>
    <recommendedName>
        <fullName evidence="9">Pseudouridine synthase</fullName>
        <ecNumber evidence="9">5.4.99.-</ecNumber>
    </recommendedName>
</protein>
<proteinExistence type="inferred from homology"/>
<dbReference type="InterPro" id="IPR036986">
    <property type="entry name" value="S4_RNA-bd_sf"/>
</dbReference>
<dbReference type="GO" id="GO:0000455">
    <property type="term" value="P:enzyme-directed rRNA pseudouridine synthesis"/>
    <property type="evidence" value="ECO:0007669"/>
    <property type="project" value="TreeGrafter"/>
</dbReference>
<evidence type="ECO:0000259" key="10">
    <source>
        <dbReference type="SMART" id="SM00363"/>
    </source>
</evidence>
<dbReference type="InterPro" id="IPR006145">
    <property type="entry name" value="PsdUridine_synth_RsuA/RluA"/>
</dbReference>
<dbReference type="PROSITE" id="PS01129">
    <property type="entry name" value="PSI_RLU"/>
    <property type="match status" value="1"/>
</dbReference>
<dbReference type="PANTHER" id="PTHR21600">
    <property type="entry name" value="MITOCHONDRIAL RNA PSEUDOURIDINE SYNTHASE"/>
    <property type="match status" value="1"/>
</dbReference>
<sequence length="315" mass="35669">MSKVRFVDVESDRADQRLDNFLRYHMNNVPKSRIYRIIRKGEVRVNGKRAKADTRLCAGDTVRIPPVSEAQKEINTHQPSQGLRNTLKNAIIFEDDVMIAINKPSGLAVHGGSGLKLGLIEAVRADRPDERFLELVHRLDRDTSGVVLIAKKRSSLTRMQDYFRLKKDVQKTYWCLVSGQWPADKRMVDAPLLRHEESTSGERRVSVHGDGKPSKTKYRLLKQFDRCAWVEAQPITGRTHQIRVHCQYAGHCILGDDKYQDKKAEQISKQIGLGRLFLHAAQLTLPHPVTGEQMTFNAELDASLKALLASLNSKG</sequence>
<evidence type="ECO:0000313" key="11">
    <source>
        <dbReference type="EMBL" id="TCS42565.1"/>
    </source>
</evidence>
<dbReference type="PROSITE" id="PS50889">
    <property type="entry name" value="S4"/>
    <property type="match status" value="1"/>
</dbReference>
<feature type="domain" description="RNA-binding S4" evidence="10">
    <location>
        <begin position="16"/>
        <end position="75"/>
    </location>
</feature>
<comment type="catalytic activity">
    <reaction evidence="9">
        <text>a uridine in RNA = a pseudouridine in RNA</text>
        <dbReference type="Rhea" id="RHEA:48348"/>
        <dbReference type="Rhea" id="RHEA-COMP:12068"/>
        <dbReference type="Rhea" id="RHEA-COMP:12069"/>
        <dbReference type="ChEBI" id="CHEBI:65314"/>
        <dbReference type="ChEBI" id="CHEBI:65315"/>
    </reaction>
</comment>
<keyword evidence="12" id="KW-1185">Reference proteome</keyword>
<dbReference type="SUPFAM" id="SSF55120">
    <property type="entry name" value="Pseudouridine synthase"/>
    <property type="match status" value="1"/>
</dbReference>
<dbReference type="InterPro" id="IPR002942">
    <property type="entry name" value="S4_RNA-bd"/>
</dbReference>
<gene>
    <name evidence="11" type="ORF">BCF53_103226</name>
</gene>
<dbReference type="InterPro" id="IPR006224">
    <property type="entry name" value="PsdUridine_synth_RluA-like_CS"/>
</dbReference>
<evidence type="ECO:0000256" key="7">
    <source>
        <dbReference type="PIRSR" id="PIRSR606225-1"/>
    </source>
</evidence>
<dbReference type="InterPro" id="IPR006225">
    <property type="entry name" value="PsdUridine_synth_RluC/D"/>
</dbReference>
<comment type="similarity">
    <text evidence="3 9">Belongs to the pseudouridine synthase RluA family.</text>
</comment>
<keyword evidence="6 9" id="KW-0413">Isomerase</keyword>
<evidence type="ECO:0000256" key="1">
    <source>
        <dbReference type="ARBA" id="ARBA00000381"/>
    </source>
</evidence>
<dbReference type="Proteomes" id="UP000295793">
    <property type="component" value="Unassembled WGS sequence"/>
</dbReference>
<dbReference type="InterPro" id="IPR050188">
    <property type="entry name" value="RluA_PseudoU_synthase"/>
</dbReference>
<keyword evidence="5 8" id="KW-0694">RNA-binding</keyword>
<evidence type="ECO:0000256" key="8">
    <source>
        <dbReference type="PROSITE-ProRule" id="PRU00182"/>
    </source>
</evidence>
<dbReference type="EC" id="5.4.99.-" evidence="9"/>
<reference evidence="11 12" key="1">
    <citation type="submission" date="2019-03" db="EMBL/GenBank/DDBJ databases">
        <title>Genomic Encyclopedia of Archaeal and Bacterial Type Strains, Phase II (KMG-II): from individual species to whole genera.</title>
        <authorList>
            <person name="Goeker M."/>
        </authorList>
    </citation>
    <scope>NUCLEOTIDE SEQUENCE [LARGE SCALE GENOMIC DNA]</scope>
    <source>
        <strain evidence="11 12">DSM 15388</strain>
    </source>
</reference>
<dbReference type="SUPFAM" id="SSF55174">
    <property type="entry name" value="Alpha-L RNA-binding motif"/>
    <property type="match status" value="1"/>
</dbReference>
<evidence type="ECO:0000256" key="5">
    <source>
        <dbReference type="ARBA" id="ARBA00022884"/>
    </source>
</evidence>
<dbReference type="SMART" id="SM00363">
    <property type="entry name" value="S4"/>
    <property type="match status" value="1"/>
</dbReference>
<evidence type="ECO:0000313" key="12">
    <source>
        <dbReference type="Proteomes" id="UP000295793"/>
    </source>
</evidence>
<dbReference type="GO" id="GO:0160141">
    <property type="term" value="F:23S rRNA pseudouridine(955/2504/2580) synthase activity"/>
    <property type="evidence" value="ECO:0007669"/>
    <property type="project" value="UniProtKB-EC"/>
</dbReference>
<dbReference type="NCBIfam" id="NF008249">
    <property type="entry name" value="PRK11025.1"/>
    <property type="match status" value="1"/>
</dbReference>
<dbReference type="Gene3D" id="3.30.2350.10">
    <property type="entry name" value="Pseudouridine synthase"/>
    <property type="match status" value="1"/>
</dbReference>
<comment type="caution">
    <text evidence="11">The sequence shown here is derived from an EMBL/GenBank/DDBJ whole genome shotgun (WGS) entry which is preliminary data.</text>
</comment>
<dbReference type="Pfam" id="PF00849">
    <property type="entry name" value="PseudoU_synth_2"/>
    <property type="match status" value="1"/>
</dbReference>
<dbReference type="OrthoDB" id="9807829at2"/>
<dbReference type="CDD" id="cd02869">
    <property type="entry name" value="PseudoU_synth_RluA_like"/>
    <property type="match status" value="1"/>
</dbReference>
<dbReference type="InterPro" id="IPR020103">
    <property type="entry name" value="PsdUridine_synth_cat_dom_sf"/>
</dbReference>
<dbReference type="PANTHER" id="PTHR21600:SF92">
    <property type="entry name" value="RIBOSOMAL LARGE SUBUNIT PSEUDOURIDINE SYNTHASE C"/>
    <property type="match status" value="1"/>
</dbReference>
<dbReference type="Pfam" id="PF01479">
    <property type="entry name" value="S4"/>
    <property type="match status" value="1"/>
</dbReference>
<keyword evidence="4" id="KW-0698">rRNA processing</keyword>
<comment type="catalytic activity">
    <reaction evidence="1">
        <text>uridine(955/2504/2580) in 23S rRNA = pseudouridine(955/2504/2580) in 23S rRNA</text>
        <dbReference type="Rhea" id="RHEA:42528"/>
        <dbReference type="Rhea" id="RHEA-COMP:10099"/>
        <dbReference type="Rhea" id="RHEA-COMP:10100"/>
        <dbReference type="ChEBI" id="CHEBI:65314"/>
        <dbReference type="ChEBI" id="CHEBI:65315"/>
        <dbReference type="EC" id="5.4.99.24"/>
    </reaction>
</comment>
<evidence type="ECO:0000256" key="9">
    <source>
        <dbReference type="RuleBase" id="RU362028"/>
    </source>
</evidence>
<feature type="active site" evidence="7">
    <location>
        <position position="140"/>
    </location>
</feature>
<name>A0A4R3ID39_9GAMM</name>
<dbReference type="EMBL" id="SLZR01000003">
    <property type="protein sequence ID" value="TCS42565.1"/>
    <property type="molecule type" value="Genomic_DNA"/>
</dbReference>
<dbReference type="NCBIfam" id="TIGR00005">
    <property type="entry name" value="rluA_subfam"/>
    <property type="match status" value="1"/>
</dbReference>
<dbReference type="AlphaFoldDB" id="A0A4R3ID39"/>
<evidence type="ECO:0000256" key="2">
    <source>
        <dbReference type="ARBA" id="ARBA00002876"/>
    </source>
</evidence>
<dbReference type="GO" id="GO:0003723">
    <property type="term" value="F:RNA binding"/>
    <property type="evidence" value="ECO:0007669"/>
    <property type="project" value="UniProtKB-KW"/>
</dbReference>
<organism evidence="11 12">
    <name type="scientific">Reinekea marinisedimentorum</name>
    <dbReference type="NCBI Taxonomy" id="230495"/>
    <lineage>
        <taxon>Bacteria</taxon>
        <taxon>Pseudomonadati</taxon>
        <taxon>Pseudomonadota</taxon>
        <taxon>Gammaproteobacteria</taxon>
        <taxon>Oceanospirillales</taxon>
        <taxon>Saccharospirillaceae</taxon>
        <taxon>Reinekea</taxon>
    </lineage>
</organism>